<feature type="domain" description="Peptidase S9 prolyl oligopeptidase catalytic" evidence="2">
    <location>
        <begin position="125"/>
        <end position="270"/>
    </location>
</feature>
<accession>A0A517SNH6</accession>
<dbReference type="GO" id="GO:0008236">
    <property type="term" value="F:serine-type peptidase activity"/>
    <property type="evidence" value="ECO:0007669"/>
    <property type="project" value="InterPro"/>
</dbReference>
<dbReference type="AlphaFoldDB" id="A0A517SNH6"/>
<keyword evidence="1" id="KW-0732">Signal</keyword>
<organism evidence="3 4">
    <name type="scientific">Stieleria bergensis</name>
    <dbReference type="NCBI Taxonomy" id="2528025"/>
    <lineage>
        <taxon>Bacteria</taxon>
        <taxon>Pseudomonadati</taxon>
        <taxon>Planctomycetota</taxon>
        <taxon>Planctomycetia</taxon>
        <taxon>Pirellulales</taxon>
        <taxon>Pirellulaceae</taxon>
        <taxon>Stieleria</taxon>
    </lineage>
</organism>
<evidence type="ECO:0000313" key="3">
    <source>
        <dbReference type="EMBL" id="QDT57672.1"/>
    </source>
</evidence>
<dbReference type="Pfam" id="PF00326">
    <property type="entry name" value="Peptidase_S9"/>
    <property type="match status" value="1"/>
</dbReference>
<feature type="chain" id="PRO_5021847161" evidence="1">
    <location>
        <begin position="26"/>
        <end position="283"/>
    </location>
</feature>
<protein>
    <submittedName>
        <fullName evidence="3">Alpha/beta hydrolase family protein</fullName>
    </submittedName>
</protein>
<dbReference type="SUPFAM" id="SSF53474">
    <property type="entry name" value="alpha/beta-Hydrolases"/>
    <property type="match status" value="1"/>
</dbReference>
<dbReference type="InterPro" id="IPR001375">
    <property type="entry name" value="Peptidase_S9_cat"/>
</dbReference>
<keyword evidence="3" id="KW-0378">Hydrolase</keyword>
<evidence type="ECO:0000256" key="1">
    <source>
        <dbReference type="SAM" id="SignalP"/>
    </source>
</evidence>
<gene>
    <name evidence="3" type="ORF">SV7mr_01550</name>
</gene>
<name>A0A517SNH6_9BACT</name>
<dbReference type="InterPro" id="IPR029058">
    <property type="entry name" value="AB_hydrolase_fold"/>
</dbReference>
<reference evidence="3 4" key="1">
    <citation type="submission" date="2019-02" db="EMBL/GenBank/DDBJ databases">
        <title>Deep-cultivation of Planctomycetes and their phenomic and genomic characterization uncovers novel biology.</title>
        <authorList>
            <person name="Wiegand S."/>
            <person name="Jogler M."/>
            <person name="Boedeker C."/>
            <person name="Pinto D."/>
            <person name="Vollmers J."/>
            <person name="Rivas-Marin E."/>
            <person name="Kohn T."/>
            <person name="Peeters S.H."/>
            <person name="Heuer A."/>
            <person name="Rast P."/>
            <person name="Oberbeckmann S."/>
            <person name="Bunk B."/>
            <person name="Jeske O."/>
            <person name="Meyerdierks A."/>
            <person name="Storesund J.E."/>
            <person name="Kallscheuer N."/>
            <person name="Luecker S."/>
            <person name="Lage O.M."/>
            <person name="Pohl T."/>
            <person name="Merkel B.J."/>
            <person name="Hornburger P."/>
            <person name="Mueller R.-W."/>
            <person name="Bruemmer F."/>
            <person name="Labrenz M."/>
            <person name="Spormann A.M."/>
            <person name="Op den Camp H."/>
            <person name="Overmann J."/>
            <person name="Amann R."/>
            <person name="Jetten M.S.M."/>
            <person name="Mascher T."/>
            <person name="Medema M.H."/>
            <person name="Devos D.P."/>
            <person name="Kaster A.-K."/>
            <person name="Ovreas L."/>
            <person name="Rohde M."/>
            <person name="Galperin M.Y."/>
            <person name="Jogler C."/>
        </authorList>
    </citation>
    <scope>NUCLEOTIDE SEQUENCE [LARGE SCALE GENOMIC DNA]</scope>
    <source>
        <strain evidence="3 4">SV_7m_r</strain>
    </source>
</reference>
<dbReference type="Proteomes" id="UP000315003">
    <property type="component" value="Chromosome"/>
</dbReference>
<proteinExistence type="predicted"/>
<keyword evidence="4" id="KW-1185">Reference proteome</keyword>
<feature type="signal peptide" evidence="1">
    <location>
        <begin position="1"/>
        <end position="25"/>
    </location>
</feature>
<sequence precursor="true">MRTGVVGMVALLLMVYSGHAPQARAEQQNVASWPGKQSEWHGYTRYDFPFAGKKAYVVVPKEVRKGSPWVWRARFPGFHAEADLLLLERGFHIAHLDTGGMLGSDPALDLWDQFYQAMTADHGLSKQVVLEGVSRGGLFVYRWAARHPDRVACLYADTPVCDFKSWPLGQGSGIGSAGVWQTLLKEYQLTEQQALDYKQNPIDVLSPIAAAKIPVLHIVSLNDKVVPPTENTFVLAKRYRELGGKMEIIEVKEGTERSQGHHFTHPDPQRVADFIQRHVEGGQ</sequence>
<dbReference type="EMBL" id="CP036272">
    <property type="protein sequence ID" value="QDT57672.1"/>
    <property type="molecule type" value="Genomic_DNA"/>
</dbReference>
<dbReference type="Gene3D" id="3.40.50.1820">
    <property type="entry name" value="alpha/beta hydrolase"/>
    <property type="match status" value="1"/>
</dbReference>
<evidence type="ECO:0000313" key="4">
    <source>
        <dbReference type="Proteomes" id="UP000315003"/>
    </source>
</evidence>
<dbReference type="GO" id="GO:0006508">
    <property type="term" value="P:proteolysis"/>
    <property type="evidence" value="ECO:0007669"/>
    <property type="project" value="InterPro"/>
</dbReference>
<evidence type="ECO:0000259" key="2">
    <source>
        <dbReference type="Pfam" id="PF00326"/>
    </source>
</evidence>